<comment type="cofactor">
    <cofactor evidence="1">
        <name>FAD</name>
        <dbReference type="ChEBI" id="CHEBI:57692"/>
    </cofactor>
</comment>
<dbReference type="PANTHER" id="PTHR42973:SF39">
    <property type="entry name" value="FAD-BINDING PCMH-TYPE DOMAIN-CONTAINING PROTEIN"/>
    <property type="match status" value="1"/>
</dbReference>
<keyword evidence="4" id="KW-0274">FAD</keyword>
<dbReference type="PROSITE" id="PS51387">
    <property type="entry name" value="FAD_PCMH"/>
    <property type="match status" value="1"/>
</dbReference>
<evidence type="ECO:0000256" key="3">
    <source>
        <dbReference type="ARBA" id="ARBA00022630"/>
    </source>
</evidence>
<accession>A0A397U028</accession>
<dbReference type="InterPro" id="IPR006094">
    <property type="entry name" value="Oxid_FAD_bind_N"/>
</dbReference>
<name>A0A397U028_9GLOM</name>
<dbReference type="Gene3D" id="3.30.465.10">
    <property type="match status" value="1"/>
</dbReference>
<dbReference type="OrthoDB" id="415825at2759"/>
<comment type="caution">
    <text evidence="7">The sequence shown here is derived from an EMBL/GenBank/DDBJ whole genome shotgun (WGS) entry which is preliminary data.</text>
</comment>
<organism evidence="7 8">
    <name type="scientific">Gigaspora rosea</name>
    <dbReference type="NCBI Taxonomy" id="44941"/>
    <lineage>
        <taxon>Eukaryota</taxon>
        <taxon>Fungi</taxon>
        <taxon>Fungi incertae sedis</taxon>
        <taxon>Mucoromycota</taxon>
        <taxon>Glomeromycotina</taxon>
        <taxon>Glomeromycetes</taxon>
        <taxon>Diversisporales</taxon>
        <taxon>Gigasporaceae</taxon>
        <taxon>Gigaspora</taxon>
    </lineage>
</organism>
<dbReference type="InterPro" id="IPR036318">
    <property type="entry name" value="FAD-bd_PCMH-like_sf"/>
</dbReference>
<dbReference type="SUPFAM" id="SSF56176">
    <property type="entry name" value="FAD-binding/transporter-associated domain-like"/>
    <property type="match status" value="1"/>
</dbReference>
<dbReference type="InterPro" id="IPR016169">
    <property type="entry name" value="FAD-bd_PCMH_sub2"/>
</dbReference>
<dbReference type="Proteomes" id="UP000266673">
    <property type="component" value="Unassembled WGS sequence"/>
</dbReference>
<proteinExistence type="inferred from homology"/>
<protein>
    <recommendedName>
        <fullName evidence="6">FAD-binding PCMH-type domain-containing protein</fullName>
    </recommendedName>
</protein>
<keyword evidence="3" id="KW-0285">Flavoprotein</keyword>
<gene>
    <name evidence="7" type="ORF">C2G38_2149468</name>
</gene>
<dbReference type="EMBL" id="QKWP01002382">
    <property type="protein sequence ID" value="RIB03544.1"/>
    <property type="molecule type" value="Genomic_DNA"/>
</dbReference>
<dbReference type="Pfam" id="PF01565">
    <property type="entry name" value="FAD_binding_4"/>
    <property type="match status" value="1"/>
</dbReference>
<dbReference type="STRING" id="44941.A0A397U028"/>
<feature type="domain" description="FAD-binding PCMH-type" evidence="6">
    <location>
        <begin position="58"/>
        <end position="234"/>
    </location>
</feature>
<evidence type="ECO:0000259" key="6">
    <source>
        <dbReference type="PROSITE" id="PS51387"/>
    </source>
</evidence>
<evidence type="ECO:0000313" key="8">
    <source>
        <dbReference type="Proteomes" id="UP000266673"/>
    </source>
</evidence>
<evidence type="ECO:0000256" key="1">
    <source>
        <dbReference type="ARBA" id="ARBA00001974"/>
    </source>
</evidence>
<comment type="similarity">
    <text evidence="2">Belongs to the oxygen-dependent FAD-linked oxidoreductase family.</text>
</comment>
<evidence type="ECO:0000313" key="7">
    <source>
        <dbReference type="EMBL" id="RIB03544.1"/>
    </source>
</evidence>
<keyword evidence="5" id="KW-0560">Oxidoreductase</keyword>
<evidence type="ECO:0000256" key="5">
    <source>
        <dbReference type="ARBA" id="ARBA00023002"/>
    </source>
</evidence>
<dbReference type="InterPro" id="IPR050416">
    <property type="entry name" value="FAD-linked_Oxidoreductase"/>
</dbReference>
<dbReference type="InterPro" id="IPR016166">
    <property type="entry name" value="FAD-bd_PCMH"/>
</dbReference>
<dbReference type="AlphaFoldDB" id="A0A397U028"/>
<keyword evidence="8" id="KW-1185">Reference proteome</keyword>
<dbReference type="PANTHER" id="PTHR42973">
    <property type="entry name" value="BINDING OXIDOREDUCTASE, PUTATIVE (AFU_ORTHOLOGUE AFUA_1G17690)-RELATED"/>
    <property type="match status" value="1"/>
</dbReference>
<evidence type="ECO:0000256" key="4">
    <source>
        <dbReference type="ARBA" id="ARBA00022827"/>
    </source>
</evidence>
<sequence length="619" mass="71079">MEKTKKSLIEEEPFDKFSAESWLKSDLPDFEGTVIERGDDNYEKECYQYASSSYLEEGIIQPAYIIKAKNESDVIKAINYASDKKIAVAIRTGGHQYSGASSTNGNNIQLDLSQTYKDFTWDNEDCTSVTIGISFSLGEFNAKLREKNRFVPHGQCQSVNVGGHVQTGGYGQLARSFGLLADHVEKFRIITADGQARWVVRNFSQDKDLFFAVLGGSPGNFGVLTHITLKVFRDQDYPNSRGLRAVYPYNRQCVKALLDIMVEMTDENFPADYDYTITVLSEPKLHPGLETYDTKYDTKDAPRVYWPPVIIVFAQWANLEGDRQVYDPNFIGKIKQAGGDGQIQVDDDIYTPMSTLTGDWTFPIEREFKLPYVKRVYMSNSSAQRLKDYEWTDWVSGRIDNGNIWDSPDPMVQLTFDLSLSVQIQCYGGLNSRYFQNGKKNLTSFSWRDTNIVCVLDAFYNDAEYDRVREWQQENDKGVGNSDAPFCEYDRRVLWGSHDLDLSANQQYYYDQNPEEKYEKLCKVKQTYDPSGVFTPNRFCIGLPPADSEVDSEMQSKTKKAIEKEVLATKPKERPQLSAKERFWEVVNMKREPGGLIPLWDTWGTSFYNFQRLHDYFTH</sequence>
<evidence type="ECO:0000256" key="2">
    <source>
        <dbReference type="ARBA" id="ARBA00005466"/>
    </source>
</evidence>
<dbReference type="GO" id="GO:0016491">
    <property type="term" value="F:oxidoreductase activity"/>
    <property type="evidence" value="ECO:0007669"/>
    <property type="project" value="UniProtKB-KW"/>
</dbReference>
<dbReference type="GO" id="GO:0071949">
    <property type="term" value="F:FAD binding"/>
    <property type="evidence" value="ECO:0007669"/>
    <property type="project" value="InterPro"/>
</dbReference>
<reference evidence="7 8" key="1">
    <citation type="submission" date="2018-06" db="EMBL/GenBank/DDBJ databases">
        <title>Comparative genomics reveals the genomic features of Rhizophagus irregularis, R. cerebriforme, R. diaphanum and Gigaspora rosea, and their symbiotic lifestyle signature.</title>
        <authorList>
            <person name="Morin E."/>
            <person name="San Clemente H."/>
            <person name="Chen E.C.H."/>
            <person name="De La Providencia I."/>
            <person name="Hainaut M."/>
            <person name="Kuo A."/>
            <person name="Kohler A."/>
            <person name="Murat C."/>
            <person name="Tang N."/>
            <person name="Roy S."/>
            <person name="Loubradou J."/>
            <person name="Henrissat B."/>
            <person name="Grigoriev I.V."/>
            <person name="Corradi N."/>
            <person name="Roux C."/>
            <person name="Martin F.M."/>
        </authorList>
    </citation>
    <scope>NUCLEOTIDE SEQUENCE [LARGE SCALE GENOMIC DNA]</scope>
    <source>
        <strain evidence="7 8">DAOM 194757</strain>
    </source>
</reference>